<evidence type="ECO:0000256" key="4">
    <source>
        <dbReference type="ARBA" id="ARBA00044881"/>
    </source>
</evidence>
<comment type="catalytic activity">
    <reaction evidence="14">
        <text>L-lysyl-glycine(out) = L-lysyl-glycine(in)</text>
        <dbReference type="Rhea" id="RHEA:79407"/>
        <dbReference type="ChEBI" id="CHEBI:191202"/>
    </reaction>
</comment>
<dbReference type="SUPFAM" id="SSF103473">
    <property type="entry name" value="MFS general substrate transporter"/>
    <property type="match status" value="1"/>
</dbReference>
<protein>
    <recommendedName>
        <fullName evidence="15">Lysosomal dipeptide transporter MFSD1</fullName>
    </recommendedName>
    <alternativeName>
        <fullName evidence="16">Major facilitator superfamily domain-containing protein 1</fullName>
    </alternativeName>
</protein>
<dbReference type="PANTHER" id="PTHR23512">
    <property type="entry name" value="MAJOR FACILITATOR SUPERFAMILY DOMAIN-CONTAINING PROTEIN 1"/>
    <property type="match status" value="1"/>
</dbReference>
<evidence type="ECO:0000256" key="3">
    <source>
        <dbReference type="ARBA" id="ARBA00044878"/>
    </source>
</evidence>
<evidence type="ECO:0000313" key="23">
    <source>
        <dbReference type="Proteomes" id="UP001385951"/>
    </source>
</evidence>
<sequence>MAALSGVPDLSKQPTPSSDSSSDEKLSEIVEKGLESEREGSVDSVDDFPLRWKIVTLCLALCLSLGSSFSENTLGPLKSTFKSELNIDNAKYGAISSATSLVNTILPIIGGYVLDYYGVAWGTMLCSTFIFIGSVVSAMGSNFNSFNLVIGGRIILGLGSTVIESAGSKILAHWFQHRGLAFVYGLDISWGKCVVLLAKATAVPMRDATGFWGWALWIPAIICFVNLLQNAVYVWWSVYYLPCLDPYPDWKKPCENRAKQTSCPPRPQGASEST</sequence>
<evidence type="ECO:0000256" key="12">
    <source>
        <dbReference type="ARBA" id="ARBA00044912"/>
    </source>
</evidence>
<dbReference type="Gene3D" id="1.20.1250.20">
    <property type="entry name" value="MFS general substrate transporter like domains"/>
    <property type="match status" value="1"/>
</dbReference>
<comment type="catalytic activity">
    <reaction evidence="10">
        <text>L-lysyl-L-lysine(out) = L-lysyl-L-lysine(in)</text>
        <dbReference type="Rhea" id="RHEA:79403"/>
        <dbReference type="ChEBI" id="CHEBI:229956"/>
    </reaction>
</comment>
<dbReference type="InterPro" id="IPR052187">
    <property type="entry name" value="MFSD1"/>
</dbReference>
<evidence type="ECO:0000256" key="1">
    <source>
        <dbReference type="ARBA" id="ARBA00004141"/>
    </source>
</evidence>
<comment type="catalytic activity">
    <reaction evidence="5">
        <text>L-alpha-aminoacyl-L-histidine(out) = L-alpha-aminoacyl-L-histidine(in)</text>
        <dbReference type="Rhea" id="RHEA:79375"/>
        <dbReference type="ChEBI" id="CHEBI:229967"/>
    </reaction>
</comment>
<comment type="catalytic activity">
    <reaction evidence="12">
        <text>L-histidyl-L-alpha-amino acid(out) = L-histidyl-L-alpha-amino acid(in)</text>
        <dbReference type="Rhea" id="RHEA:79379"/>
        <dbReference type="ChEBI" id="CHEBI:229964"/>
    </reaction>
</comment>
<comment type="catalytic activity">
    <reaction evidence="9">
        <text>L-arginyl-L-alpha-amino acid(out) = L-arginyl-L-alpha-amino acid(in)</text>
        <dbReference type="Rhea" id="RHEA:79371"/>
        <dbReference type="ChEBI" id="CHEBI:84315"/>
    </reaction>
</comment>
<evidence type="ECO:0000256" key="17">
    <source>
        <dbReference type="ARBA" id="ARBA00045709"/>
    </source>
</evidence>
<dbReference type="GO" id="GO:0016020">
    <property type="term" value="C:membrane"/>
    <property type="evidence" value="ECO:0007669"/>
    <property type="project" value="UniProtKB-SubCell"/>
</dbReference>
<dbReference type="EMBL" id="JASBNA010000006">
    <property type="protein sequence ID" value="KAK7691052.1"/>
    <property type="molecule type" value="Genomic_DNA"/>
</dbReference>
<evidence type="ECO:0000256" key="8">
    <source>
        <dbReference type="ARBA" id="ARBA00044898"/>
    </source>
</evidence>
<evidence type="ECO:0000256" key="7">
    <source>
        <dbReference type="ARBA" id="ARBA00044893"/>
    </source>
</evidence>
<evidence type="ECO:0000256" key="10">
    <source>
        <dbReference type="ARBA" id="ARBA00044900"/>
    </source>
</evidence>
<proteinExistence type="predicted"/>
<feature type="region of interest" description="Disordered" evidence="19">
    <location>
        <begin position="1"/>
        <end position="38"/>
    </location>
</feature>
<comment type="subunit">
    <text evidence="18">Homodimer. Interacts with lysosomal protein GLMP (via lumenal domain); the interaction starts while both proteins are still in the endoplasmic reticulum and is required for stabilization of MFSD1 in lysosomes but has no direct effect on its targeting to lysosomes or transporter activity.</text>
</comment>
<comment type="catalytic activity">
    <reaction evidence="2">
        <text>L-lysyl-L-alanine(out) = L-lysyl-L-alanine(in)</text>
        <dbReference type="Rhea" id="RHEA:79399"/>
        <dbReference type="ChEBI" id="CHEBI:229954"/>
    </reaction>
</comment>
<evidence type="ECO:0000256" key="20">
    <source>
        <dbReference type="SAM" id="Phobius"/>
    </source>
</evidence>
<feature type="compositionally biased region" description="Basic and acidic residues" evidence="19">
    <location>
        <begin position="22"/>
        <end position="38"/>
    </location>
</feature>
<dbReference type="GO" id="GO:0022857">
    <property type="term" value="F:transmembrane transporter activity"/>
    <property type="evidence" value="ECO:0007669"/>
    <property type="project" value="InterPro"/>
</dbReference>
<comment type="subcellular location">
    <subcellularLocation>
        <location evidence="1">Membrane</location>
        <topology evidence="1">Multi-pass membrane protein</topology>
    </subcellularLocation>
</comment>
<feature type="domain" description="Major facilitator superfamily (MFS) profile" evidence="21">
    <location>
        <begin position="56"/>
        <end position="274"/>
    </location>
</feature>
<dbReference type="PANTHER" id="PTHR23512:SF12">
    <property type="entry name" value="TRANSPORTER, PUTATIVE (AFU_ORTHOLOGUE AFUA_4G00260)-RELATED"/>
    <property type="match status" value="1"/>
</dbReference>
<accession>A0AAW0GH25</accession>
<comment type="catalytic activity">
    <reaction evidence="4">
        <text>L-alpha-aminoacyl-L-arginine(out) = L-alpha-aminoacyl-L-arginine(in)</text>
        <dbReference type="Rhea" id="RHEA:79367"/>
        <dbReference type="ChEBI" id="CHEBI:229968"/>
    </reaction>
</comment>
<dbReference type="Proteomes" id="UP001385951">
    <property type="component" value="Unassembled WGS sequence"/>
</dbReference>
<dbReference type="InterPro" id="IPR011701">
    <property type="entry name" value="MFS"/>
</dbReference>
<dbReference type="InterPro" id="IPR036259">
    <property type="entry name" value="MFS_trans_sf"/>
</dbReference>
<comment type="caution">
    <text evidence="22">The sequence shown here is derived from an EMBL/GenBank/DDBJ whole genome shotgun (WGS) entry which is preliminary data.</text>
</comment>
<dbReference type="PROSITE" id="PS50850">
    <property type="entry name" value="MFS"/>
    <property type="match status" value="1"/>
</dbReference>
<evidence type="ECO:0000256" key="13">
    <source>
        <dbReference type="ARBA" id="ARBA00044919"/>
    </source>
</evidence>
<evidence type="ECO:0000256" key="14">
    <source>
        <dbReference type="ARBA" id="ARBA00044924"/>
    </source>
</evidence>
<evidence type="ECO:0000256" key="11">
    <source>
        <dbReference type="ARBA" id="ARBA00044903"/>
    </source>
</evidence>
<evidence type="ECO:0000256" key="2">
    <source>
        <dbReference type="ARBA" id="ARBA00044876"/>
    </source>
</evidence>
<evidence type="ECO:0000256" key="19">
    <source>
        <dbReference type="SAM" id="MobiDB-lite"/>
    </source>
</evidence>
<feature type="transmembrane region" description="Helical" evidence="20">
    <location>
        <begin position="119"/>
        <end position="142"/>
    </location>
</feature>
<evidence type="ECO:0000259" key="21">
    <source>
        <dbReference type="PROSITE" id="PS50850"/>
    </source>
</evidence>
<feature type="transmembrane region" description="Helical" evidence="20">
    <location>
        <begin position="90"/>
        <end position="113"/>
    </location>
</feature>
<dbReference type="Pfam" id="PF07690">
    <property type="entry name" value="MFS_1"/>
    <property type="match status" value="1"/>
</dbReference>
<evidence type="ECO:0000256" key="9">
    <source>
        <dbReference type="ARBA" id="ARBA00044899"/>
    </source>
</evidence>
<keyword evidence="20" id="KW-1133">Transmembrane helix</keyword>
<evidence type="ECO:0000256" key="18">
    <source>
        <dbReference type="ARBA" id="ARBA00046376"/>
    </source>
</evidence>
<organism evidence="22 23">
    <name type="scientific">Cerrena zonata</name>
    <dbReference type="NCBI Taxonomy" id="2478898"/>
    <lineage>
        <taxon>Eukaryota</taxon>
        <taxon>Fungi</taxon>
        <taxon>Dikarya</taxon>
        <taxon>Basidiomycota</taxon>
        <taxon>Agaricomycotina</taxon>
        <taxon>Agaricomycetes</taxon>
        <taxon>Polyporales</taxon>
        <taxon>Cerrenaceae</taxon>
        <taxon>Cerrena</taxon>
    </lineage>
</organism>
<comment type="catalytic activity">
    <reaction evidence="3">
        <text>L-histidyl-glycine(out) = L-histidyl-glycine(in)</text>
        <dbReference type="Rhea" id="RHEA:79395"/>
        <dbReference type="ChEBI" id="CHEBI:229957"/>
    </reaction>
</comment>
<keyword evidence="20" id="KW-0812">Transmembrane</keyword>
<dbReference type="AlphaFoldDB" id="A0AAW0GH25"/>
<keyword evidence="23" id="KW-1185">Reference proteome</keyword>
<evidence type="ECO:0000256" key="5">
    <source>
        <dbReference type="ARBA" id="ARBA00044884"/>
    </source>
</evidence>
<dbReference type="InterPro" id="IPR020846">
    <property type="entry name" value="MFS_dom"/>
</dbReference>
<keyword evidence="20" id="KW-0472">Membrane</keyword>
<reference evidence="22 23" key="1">
    <citation type="submission" date="2022-09" db="EMBL/GenBank/DDBJ databases">
        <authorList>
            <person name="Palmer J.M."/>
        </authorList>
    </citation>
    <scope>NUCLEOTIDE SEQUENCE [LARGE SCALE GENOMIC DNA]</scope>
    <source>
        <strain evidence="22 23">DSM 7382</strain>
    </source>
</reference>
<gene>
    <name evidence="22" type="ORF">QCA50_006155</name>
</gene>
<comment type="catalytic activity">
    <reaction evidence="8">
        <text>L-aspartyl-L-lysine(out) = L-aspartyl-L-lysine(in)</text>
        <dbReference type="Rhea" id="RHEA:79411"/>
        <dbReference type="ChEBI" id="CHEBI:229953"/>
    </reaction>
</comment>
<name>A0AAW0GH25_9APHY</name>
<evidence type="ECO:0000313" key="22">
    <source>
        <dbReference type="EMBL" id="KAK7691052.1"/>
    </source>
</evidence>
<comment type="catalytic activity">
    <reaction evidence="7">
        <text>L-alpha-aminoacyl-L-lysine(out) = L-alpha-aminoacyl-L-lysine(in)</text>
        <dbReference type="Rhea" id="RHEA:79383"/>
        <dbReference type="ChEBI" id="CHEBI:229966"/>
    </reaction>
</comment>
<comment type="catalytic activity">
    <reaction evidence="11">
        <text>L-arginyl-glycine(out) = L-arginyl-glycine(in)</text>
        <dbReference type="Rhea" id="RHEA:79391"/>
        <dbReference type="ChEBI" id="CHEBI:229955"/>
    </reaction>
</comment>
<evidence type="ECO:0000256" key="15">
    <source>
        <dbReference type="ARBA" id="ARBA00044985"/>
    </source>
</evidence>
<evidence type="ECO:0000256" key="16">
    <source>
        <dbReference type="ARBA" id="ARBA00045018"/>
    </source>
</evidence>
<feature type="transmembrane region" description="Helical" evidence="20">
    <location>
        <begin position="181"/>
        <end position="202"/>
    </location>
</feature>
<comment type="function">
    <text evidence="17">Lysosomal dipeptide uniporter that selectively exports lysine, arginine or histidine-containing dipeptides with a net positive charge from the lysosome lumen into the cytosol. Could play a role in a specific type of protein O-glycosylation indirectly regulating macrophages migration and tissue invasion. Also essential for liver homeostasis.</text>
</comment>
<feature type="compositionally biased region" description="Low complexity" evidence="19">
    <location>
        <begin position="10"/>
        <end position="20"/>
    </location>
</feature>
<evidence type="ECO:0000256" key="6">
    <source>
        <dbReference type="ARBA" id="ARBA00044891"/>
    </source>
</evidence>
<feature type="transmembrane region" description="Helical" evidence="20">
    <location>
        <begin position="214"/>
        <end position="236"/>
    </location>
</feature>
<comment type="catalytic activity">
    <reaction evidence="6">
        <text>L-lysyl-L-alpha-amino acid(out) = L-lysyl-L-alpha-amino acid(in)</text>
        <dbReference type="Rhea" id="RHEA:79387"/>
        <dbReference type="ChEBI" id="CHEBI:229965"/>
    </reaction>
</comment>
<comment type="catalytic activity">
    <reaction evidence="13">
        <text>L-alanyl-L-lysine(out) = L-alanyl-L-lysine(in)</text>
        <dbReference type="Rhea" id="RHEA:79415"/>
        <dbReference type="ChEBI" id="CHEBI:192470"/>
    </reaction>
</comment>